<dbReference type="WBParaSite" id="ACOC_0000905801-mRNA-1">
    <property type="protein sequence ID" value="ACOC_0000905801-mRNA-1"/>
    <property type="gene ID" value="ACOC_0000905801"/>
</dbReference>
<keyword evidence="1" id="KW-0812">Transmembrane</keyword>
<protein>
    <submittedName>
        <fullName evidence="2 4">Uncharacterized protein</fullName>
    </submittedName>
</protein>
<reference evidence="4" key="1">
    <citation type="submission" date="2016-04" db="UniProtKB">
        <authorList>
            <consortium name="WormBaseParasite"/>
        </authorList>
    </citation>
    <scope>IDENTIFICATION</scope>
</reference>
<reference evidence="2 3" key="2">
    <citation type="submission" date="2018-11" db="EMBL/GenBank/DDBJ databases">
        <authorList>
            <consortium name="Pathogen Informatics"/>
        </authorList>
    </citation>
    <scope>NUCLEOTIDE SEQUENCE [LARGE SCALE GENOMIC DNA]</scope>
    <source>
        <strain evidence="2 3">Costa Rica</strain>
    </source>
</reference>
<dbReference type="Proteomes" id="UP000267027">
    <property type="component" value="Unassembled WGS sequence"/>
</dbReference>
<keyword evidence="3" id="KW-1185">Reference proteome</keyword>
<keyword evidence="1" id="KW-1133">Transmembrane helix</keyword>
<sequence>MKQALSVPVLIVHDSLYCALLVALLRRQRNGNLETRSDVGAGSLPLTPAGKSSKRNKARFDKFRCHYHRGAPVSAVGLLEIELKADYVMGLQQRVVSHLMLDEFWIDVDEHANSSRRLAAAIKEKQ</sequence>
<accession>A0A158PJQ4</accession>
<gene>
    <name evidence="2" type="ORF">ACOC_LOCUS9059</name>
</gene>
<name>A0A158PJQ4_ANGCS</name>
<dbReference type="AlphaFoldDB" id="A0A158PJQ4"/>
<evidence type="ECO:0000313" key="4">
    <source>
        <dbReference type="WBParaSite" id="ACOC_0000905801-mRNA-1"/>
    </source>
</evidence>
<dbReference type="EMBL" id="UYYA01004243">
    <property type="protein sequence ID" value="VDM60644.1"/>
    <property type="molecule type" value="Genomic_DNA"/>
</dbReference>
<organism evidence="4">
    <name type="scientific">Angiostrongylus costaricensis</name>
    <name type="common">Nematode worm</name>
    <dbReference type="NCBI Taxonomy" id="334426"/>
    <lineage>
        <taxon>Eukaryota</taxon>
        <taxon>Metazoa</taxon>
        <taxon>Ecdysozoa</taxon>
        <taxon>Nematoda</taxon>
        <taxon>Chromadorea</taxon>
        <taxon>Rhabditida</taxon>
        <taxon>Rhabditina</taxon>
        <taxon>Rhabditomorpha</taxon>
        <taxon>Strongyloidea</taxon>
        <taxon>Metastrongylidae</taxon>
        <taxon>Angiostrongylus</taxon>
    </lineage>
</organism>
<evidence type="ECO:0000256" key="1">
    <source>
        <dbReference type="SAM" id="Phobius"/>
    </source>
</evidence>
<evidence type="ECO:0000313" key="3">
    <source>
        <dbReference type="Proteomes" id="UP000267027"/>
    </source>
</evidence>
<keyword evidence="1" id="KW-0472">Membrane</keyword>
<evidence type="ECO:0000313" key="2">
    <source>
        <dbReference type="EMBL" id="VDM60644.1"/>
    </source>
</evidence>
<proteinExistence type="predicted"/>
<feature type="transmembrane region" description="Helical" evidence="1">
    <location>
        <begin position="6"/>
        <end position="25"/>
    </location>
</feature>